<evidence type="ECO:0000313" key="1">
    <source>
        <dbReference type="EMBL" id="SCC24764.1"/>
    </source>
</evidence>
<name>A0A1C4CZY3_9BACT</name>
<reference evidence="1 2" key="1">
    <citation type="submission" date="2016-08" db="EMBL/GenBank/DDBJ databases">
        <authorList>
            <person name="Seilhamer J.J."/>
        </authorList>
    </citation>
    <scope>NUCLEOTIDE SEQUENCE [LARGE SCALE GENOMIC DNA]</scope>
    <source>
        <strain evidence="1 2">A37T2</strain>
    </source>
</reference>
<sequence length="61" mass="7106">MKQKDILKAIRLVIDNELEKLGFVFKSKMGGYVKFHAESQLYFEISFLFLDTADYDTVLTP</sequence>
<dbReference type="EMBL" id="FMAR01000005">
    <property type="protein sequence ID" value="SCC24764.1"/>
    <property type="molecule type" value="Genomic_DNA"/>
</dbReference>
<accession>A0A1C4CZY3</accession>
<protein>
    <submittedName>
        <fullName evidence="1">Uncharacterized protein</fullName>
    </submittedName>
</protein>
<keyword evidence="2" id="KW-1185">Reference proteome</keyword>
<dbReference type="Proteomes" id="UP000242818">
    <property type="component" value="Unassembled WGS sequence"/>
</dbReference>
<dbReference type="AlphaFoldDB" id="A0A1C4CZY3"/>
<gene>
    <name evidence="1" type="ORF">GA0116948_1051</name>
</gene>
<organism evidence="1 2">
    <name type="scientific">Chitinophaga costaii</name>
    <dbReference type="NCBI Taxonomy" id="1335309"/>
    <lineage>
        <taxon>Bacteria</taxon>
        <taxon>Pseudomonadati</taxon>
        <taxon>Bacteroidota</taxon>
        <taxon>Chitinophagia</taxon>
        <taxon>Chitinophagales</taxon>
        <taxon>Chitinophagaceae</taxon>
        <taxon>Chitinophaga</taxon>
    </lineage>
</organism>
<evidence type="ECO:0000313" key="2">
    <source>
        <dbReference type="Proteomes" id="UP000242818"/>
    </source>
</evidence>
<dbReference type="OrthoDB" id="10015432at2"/>
<dbReference type="RefSeq" id="WP_089711190.1">
    <property type="nucleotide sequence ID" value="NZ_FMAR01000005.1"/>
</dbReference>
<proteinExistence type="predicted"/>